<keyword evidence="4" id="KW-0804">Transcription</keyword>
<organism evidence="6 7">
    <name type="scientific">Zobellella endophytica</name>
    <dbReference type="NCBI Taxonomy" id="2116700"/>
    <lineage>
        <taxon>Bacteria</taxon>
        <taxon>Pseudomonadati</taxon>
        <taxon>Pseudomonadota</taxon>
        <taxon>Gammaproteobacteria</taxon>
        <taxon>Aeromonadales</taxon>
        <taxon>Aeromonadaceae</taxon>
        <taxon>Zobellella</taxon>
    </lineage>
</organism>
<dbReference type="InterPro" id="IPR000847">
    <property type="entry name" value="LysR_HTH_N"/>
</dbReference>
<name>A0A2P7R1Q7_9GAMM</name>
<keyword evidence="7" id="KW-1185">Reference proteome</keyword>
<comment type="caution">
    <text evidence="6">The sequence shown here is derived from an EMBL/GenBank/DDBJ whole genome shotgun (WGS) entry which is preliminary data.</text>
</comment>
<evidence type="ECO:0000256" key="3">
    <source>
        <dbReference type="ARBA" id="ARBA00023125"/>
    </source>
</evidence>
<dbReference type="GO" id="GO:0043565">
    <property type="term" value="F:sequence-specific DNA binding"/>
    <property type="evidence" value="ECO:0007669"/>
    <property type="project" value="TreeGrafter"/>
</dbReference>
<dbReference type="PROSITE" id="PS50931">
    <property type="entry name" value="HTH_LYSR"/>
    <property type="match status" value="1"/>
</dbReference>
<reference evidence="6 7" key="1">
    <citation type="submission" date="2018-03" db="EMBL/GenBank/DDBJ databases">
        <title>The draft genome of Zobellella sp. 59N8.</title>
        <authorList>
            <person name="Liu L."/>
            <person name="Li L."/>
            <person name="Zhang X."/>
            <person name="Liang L."/>
            <person name="Wang T."/>
        </authorList>
    </citation>
    <scope>NUCLEOTIDE SEQUENCE [LARGE SCALE GENOMIC DNA]</scope>
    <source>
        <strain evidence="6 7">59N8</strain>
    </source>
</reference>
<dbReference type="Gene3D" id="3.40.190.10">
    <property type="entry name" value="Periplasmic binding protein-like II"/>
    <property type="match status" value="2"/>
</dbReference>
<dbReference type="SUPFAM" id="SSF46785">
    <property type="entry name" value="Winged helix' DNA-binding domain"/>
    <property type="match status" value="1"/>
</dbReference>
<keyword evidence="2" id="KW-0805">Transcription regulation</keyword>
<proteinExistence type="inferred from homology"/>
<evidence type="ECO:0000313" key="7">
    <source>
        <dbReference type="Proteomes" id="UP000240243"/>
    </source>
</evidence>
<dbReference type="GO" id="GO:0003700">
    <property type="term" value="F:DNA-binding transcription factor activity"/>
    <property type="evidence" value="ECO:0007669"/>
    <property type="project" value="InterPro"/>
</dbReference>
<gene>
    <name evidence="6" type="ORF">C7H85_15510</name>
</gene>
<dbReference type="GO" id="GO:0006351">
    <property type="term" value="P:DNA-templated transcription"/>
    <property type="evidence" value="ECO:0007669"/>
    <property type="project" value="TreeGrafter"/>
</dbReference>
<accession>A0A2P7R1Q7</accession>
<dbReference type="OrthoDB" id="9815676at2"/>
<dbReference type="RefSeq" id="WP_106730600.1">
    <property type="nucleotide sequence ID" value="NZ_PXYG01000007.1"/>
</dbReference>
<dbReference type="AlphaFoldDB" id="A0A2P7R1Q7"/>
<evidence type="ECO:0000259" key="5">
    <source>
        <dbReference type="PROSITE" id="PS50931"/>
    </source>
</evidence>
<protein>
    <submittedName>
        <fullName evidence="6">LysR family transcriptional regulator</fullName>
    </submittedName>
</protein>
<comment type="similarity">
    <text evidence="1">Belongs to the LysR transcriptional regulatory family.</text>
</comment>
<keyword evidence="3" id="KW-0238">DNA-binding</keyword>
<feature type="domain" description="HTH lysR-type" evidence="5">
    <location>
        <begin position="1"/>
        <end position="60"/>
    </location>
</feature>
<dbReference type="SUPFAM" id="SSF53850">
    <property type="entry name" value="Periplasmic binding protein-like II"/>
    <property type="match status" value="1"/>
</dbReference>
<dbReference type="InterPro" id="IPR005119">
    <property type="entry name" value="LysR_subst-bd"/>
</dbReference>
<dbReference type="Pfam" id="PF03466">
    <property type="entry name" value="LysR_substrate"/>
    <property type="match status" value="1"/>
</dbReference>
<dbReference type="Pfam" id="PF00126">
    <property type="entry name" value="HTH_1"/>
    <property type="match status" value="1"/>
</dbReference>
<dbReference type="EMBL" id="PXYG01000007">
    <property type="protein sequence ID" value="PSJ44148.1"/>
    <property type="molecule type" value="Genomic_DNA"/>
</dbReference>
<sequence length="292" mass="31649">MITRSDDLTLLLAVVDSGGFSAAAEQLGIQVARVSRAVSRLERQLGTTLLNRTTRQVELTEEGRRFSEEVRRGLALLDRAEEALHSARHGPSGRLRVDAASPLVLHQLVPLVAEFGAAYPAIRLELSSSDGIINLLEKQTDIAIRIGGMSDSTLHARLLGESPLHIVASPDYLRRRGSPASAAELDRHRLLGFIGSGGLNRWPLARGAVVPDIAASSGETLRQLALAGNGIACLSRFMIGEDLAAGRLVPLLQQEYLPLPEREQVHAVYYRHSALSARIGAFLDFIGPRLRL</sequence>
<dbReference type="Gene3D" id="1.10.10.10">
    <property type="entry name" value="Winged helix-like DNA-binding domain superfamily/Winged helix DNA-binding domain"/>
    <property type="match status" value="1"/>
</dbReference>
<dbReference type="InterPro" id="IPR036388">
    <property type="entry name" value="WH-like_DNA-bd_sf"/>
</dbReference>
<evidence type="ECO:0000256" key="2">
    <source>
        <dbReference type="ARBA" id="ARBA00023015"/>
    </source>
</evidence>
<dbReference type="PANTHER" id="PTHR30537:SF20">
    <property type="entry name" value="TRANSCRIPTIONAL REGULATORY PROTEIN"/>
    <property type="match status" value="1"/>
</dbReference>
<dbReference type="InterPro" id="IPR036390">
    <property type="entry name" value="WH_DNA-bd_sf"/>
</dbReference>
<dbReference type="InterPro" id="IPR058163">
    <property type="entry name" value="LysR-type_TF_proteobact-type"/>
</dbReference>
<dbReference type="PANTHER" id="PTHR30537">
    <property type="entry name" value="HTH-TYPE TRANSCRIPTIONAL REGULATOR"/>
    <property type="match status" value="1"/>
</dbReference>
<dbReference type="FunFam" id="1.10.10.10:FF:000001">
    <property type="entry name" value="LysR family transcriptional regulator"/>
    <property type="match status" value="1"/>
</dbReference>
<evidence type="ECO:0000256" key="4">
    <source>
        <dbReference type="ARBA" id="ARBA00023163"/>
    </source>
</evidence>
<dbReference type="Proteomes" id="UP000240243">
    <property type="component" value="Unassembled WGS sequence"/>
</dbReference>
<evidence type="ECO:0000313" key="6">
    <source>
        <dbReference type="EMBL" id="PSJ44148.1"/>
    </source>
</evidence>
<evidence type="ECO:0000256" key="1">
    <source>
        <dbReference type="ARBA" id="ARBA00009437"/>
    </source>
</evidence>